<dbReference type="Proteomes" id="UP000030765">
    <property type="component" value="Unassembled WGS sequence"/>
</dbReference>
<dbReference type="PANTHER" id="PTHR12424">
    <property type="entry name" value="TWEETY-RELATED"/>
    <property type="match status" value="1"/>
</dbReference>
<feature type="transmembrane region" description="Helical" evidence="13">
    <location>
        <begin position="166"/>
        <end position="187"/>
    </location>
</feature>
<dbReference type="EMBL" id="KE524842">
    <property type="protein sequence ID" value="KFB37312.1"/>
    <property type="molecule type" value="Genomic_DNA"/>
</dbReference>
<organism evidence="14">
    <name type="scientific">Anopheles sinensis</name>
    <name type="common">Mosquito</name>
    <dbReference type="NCBI Taxonomy" id="74873"/>
    <lineage>
        <taxon>Eukaryota</taxon>
        <taxon>Metazoa</taxon>
        <taxon>Ecdysozoa</taxon>
        <taxon>Arthropoda</taxon>
        <taxon>Hexapoda</taxon>
        <taxon>Insecta</taxon>
        <taxon>Pterygota</taxon>
        <taxon>Neoptera</taxon>
        <taxon>Endopterygota</taxon>
        <taxon>Diptera</taxon>
        <taxon>Nematocera</taxon>
        <taxon>Culicoidea</taxon>
        <taxon>Culicidae</taxon>
        <taxon>Anophelinae</taxon>
        <taxon>Anopheles</taxon>
    </lineage>
</organism>
<dbReference type="PANTHER" id="PTHR12424:SF18">
    <property type="entry name" value="PROTEIN TWEETY-2"/>
    <property type="match status" value="1"/>
</dbReference>
<keyword evidence="10" id="KW-0325">Glycoprotein</keyword>
<evidence type="ECO:0000256" key="4">
    <source>
        <dbReference type="ARBA" id="ARBA00022475"/>
    </source>
</evidence>
<evidence type="ECO:0000256" key="12">
    <source>
        <dbReference type="ARBA" id="ARBA00023303"/>
    </source>
</evidence>
<dbReference type="GO" id="GO:0005229">
    <property type="term" value="F:intracellularly calcium-gated chloride channel activity"/>
    <property type="evidence" value="ECO:0007669"/>
    <property type="project" value="TreeGrafter"/>
</dbReference>
<dbReference type="GO" id="GO:0034707">
    <property type="term" value="C:chloride channel complex"/>
    <property type="evidence" value="ECO:0007669"/>
    <property type="project" value="UniProtKB-UniRule"/>
</dbReference>
<sequence>MRARREDQLPPECAYPANRNARVPRGVKIYGITCGPDSSWLADEVREVSTFRKGESTFPPATKDAFVPKLKDVQYTYCSTVGTNRYVLRLNESKVHVDRAKESLETVNSIGMDLYPGIQISSKVNKINGELDDSKRQLTALSVMLDRRTVAEHYADATRSLCEGGLLGLTLMLLASLVSAAILSLLVCVDSHTWIYLTKKRPGYEDKAETTPLFPAGANASPSAPIIASGTMTVNRTLLHAQAATTNGSTVGGPAVGGAGATGTLIPTSGRNGTTHGMRGFASYSGDESPPPDYNVVVHDNRHGFFVLIFALSYLLLGSGSLGRRLRLECLYGHRHLFRCFTLHFKQPPETGRRSIF</sequence>
<name>A0A084VH68_ANOSI</name>
<protein>
    <recommendedName>
        <fullName evidence="13">Protein tweety homolog</fullName>
    </recommendedName>
</protein>
<evidence type="ECO:0000313" key="16">
    <source>
        <dbReference type="Proteomes" id="UP000030765"/>
    </source>
</evidence>
<reference evidence="14 16" key="1">
    <citation type="journal article" date="2014" name="BMC Genomics">
        <title>Genome sequence of Anopheles sinensis provides insight into genetics basis of mosquito competence for malaria parasites.</title>
        <authorList>
            <person name="Zhou D."/>
            <person name="Zhang D."/>
            <person name="Ding G."/>
            <person name="Shi L."/>
            <person name="Hou Q."/>
            <person name="Ye Y."/>
            <person name="Xu Y."/>
            <person name="Zhou H."/>
            <person name="Xiong C."/>
            <person name="Li S."/>
            <person name="Yu J."/>
            <person name="Hong S."/>
            <person name="Yu X."/>
            <person name="Zou P."/>
            <person name="Chen C."/>
            <person name="Chang X."/>
            <person name="Wang W."/>
            <person name="Lv Y."/>
            <person name="Sun Y."/>
            <person name="Ma L."/>
            <person name="Shen B."/>
            <person name="Zhu C."/>
        </authorList>
    </citation>
    <scope>NUCLEOTIDE SEQUENCE [LARGE SCALE GENOMIC DNA]</scope>
</reference>
<evidence type="ECO:0000256" key="9">
    <source>
        <dbReference type="ARBA" id="ARBA00023173"/>
    </source>
</evidence>
<evidence type="ECO:0000256" key="10">
    <source>
        <dbReference type="ARBA" id="ARBA00023180"/>
    </source>
</evidence>
<proteinExistence type="inferred from homology"/>
<evidence type="ECO:0000256" key="7">
    <source>
        <dbReference type="ARBA" id="ARBA00023065"/>
    </source>
</evidence>
<keyword evidence="12 13" id="KW-0407">Ion channel</keyword>
<dbReference type="InterPro" id="IPR006990">
    <property type="entry name" value="Tweety"/>
</dbReference>
<evidence type="ECO:0000256" key="8">
    <source>
        <dbReference type="ARBA" id="ARBA00023136"/>
    </source>
</evidence>
<evidence type="ECO:0000256" key="5">
    <source>
        <dbReference type="ARBA" id="ARBA00022692"/>
    </source>
</evidence>
<dbReference type="OrthoDB" id="187568at2759"/>
<dbReference type="GO" id="GO:0072320">
    <property type="term" value="F:volume-sensitive chloride channel activity"/>
    <property type="evidence" value="ECO:0007669"/>
    <property type="project" value="TreeGrafter"/>
</dbReference>
<reference evidence="15" key="2">
    <citation type="submission" date="2020-05" db="UniProtKB">
        <authorList>
            <consortium name="EnsemblMetazoa"/>
        </authorList>
    </citation>
    <scope>IDENTIFICATION</scope>
</reference>
<dbReference type="GO" id="GO:0005886">
    <property type="term" value="C:plasma membrane"/>
    <property type="evidence" value="ECO:0007669"/>
    <property type="project" value="UniProtKB-SubCell"/>
</dbReference>
<evidence type="ECO:0000313" key="14">
    <source>
        <dbReference type="EMBL" id="KFB37312.1"/>
    </source>
</evidence>
<comment type="similarity">
    <text evidence="2 13">Belongs to the tweety family.</text>
</comment>
<evidence type="ECO:0000256" key="3">
    <source>
        <dbReference type="ARBA" id="ARBA00022448"/>
    </source>
</evidence>
<comment type="caution">
    <text evidence="13">Lacks conserved residue(s) required for the propagation of feature annotation.</text>
</comment>
<evidence type="ECO:0000313" key="15">
    <source>
        <dbReference type="EnsemblMetazoa" id="ASIC004690-PA"/>
    </source>
</evidence>
<feature type="transmembrane region" description="Helical" evidence="13">
    <location>
        <begin position="303"/>
        <end position="322"/>
    </location>
</feature>
<dbReference type="Pfam" id="PF04906">
    <property type="entry name" value="Tweety"/>
    <property type="match status" value="1"/>
</dbReference>
<gene>
    <name evidence="14" type="ORF">ZHAS_00004690</name>
</gene>
<evidence type="ECO:0000256" key="6">
    <source>
        <dbReference type="ARBA" id="ARBA00022989"/>
    </source>
</evidence>
<comment type="subcellular location">
    <subcellularLocation>
        <location evidence="1">Cell membrane</location>
        <topology evidence="1">Multi-pass membrane protein</topology>
    </subcellularLocation>
</comment>
<evidence type="ECO:0000256" key="11">
    <source>
        <dbReference type="ARBA" id="ARBA00023214"/>
    </source>
</evidence>
<comment type="function">
    <text evidence="13">Probable chloride channel.</text>
</comment>
<dbReference type="AlphaFoldDB" id="A0A084VH68"/>
<dbReference type="EnsemblMetazoa" id="ASIC004690-RA">
    <property type="protein sequence ID" value="ASIC004690-PA"/>
    <property type="gene ID" value="ASIC004690"/>
</dbReference>
<keyword evidence="4" id="KW-1003">Cell membrane</keyword>
<keyword evidence="7 13" id="KW-0406">Ion transport</keyword>
<keyword evidence="3 13" id="KW-0813">Transport</keyword>
<evidence type="ECO:0000256" key="13">
    <source>
        <dbReference type="RuleBase" id="RU361114"/>
    </source>
</evidence>
<keyword evidence="5 13" id="KW-0812">Transmembrane</keyword>
<keyword evidence="16" id="KW-1185">Reference proteome</keyword>
<dbReference type="EMBL" id="ATLV01013146">
    <property type="status" value="NOT_ANNOTATED_CDS"/>
    <property type="molecule type" value="Genomic_DNA"/>
</dbReference>
<dbReference type="VEuPathDB" id="VectorBase:ASIC004690"/>
<keyword evidence="9 13" id="KW-0869">Chloride channel</keyword>
<evidence type="ECO:0000256" key="2">
    <source>
        <dbReference type="ARBA" id="ARBA00009849"/>
    </source>
</evidence>
<dbReference type="VEuPathDB" id="VectorBase:ASIS011338"/>
<keyword evidence="11 13" id="KW-0868">Chloride</keyword>
<accession>A0A084VH68</accession>
<keyword evidence="6 13" id="KW-1133">Transmembrane helix</keyword>
<evidence type="ECO:0000256" key="1">
    <source>
        <dbReference type="ARBA" id="ARBA00004651"/>
    </source>
</evidence>
<keyword evidence="8 13" id="KW-0472">Membrane</keyword>